<dbReference type="AlphaFoldDB" id="A0A914WSN7"/>
<evidence type="ECO:0000313" key="4">
    <source>
        <dbReference type="WBParaSite" id="PSAMB.scaffold4994size12938.g25671.t1"/>
    </source>
</evidence>
<accession>A0A914WSN7</accession>
<dbReference type="InterPro" id="IPR036872">
    <property type="entry name" value="CH_dom_sf"/>
</dbReference>
<dbReference type="InterPro" id="IPR050606">
    <property type="entry name" value="Calponin-like"/>
</dbReference>
<dbReference type="GO" id="GO:0051015">
    <property type="term" value="F:actin filament binding"/>
    <property type="evidence" value="ECO:0007669"/>
    <property type="project" value="TreeGrafter"/>
</dbReference>
<dbReference type="InterPro" id="IPR003096">
    <property type="entry name" value="SM22_calponin"/>
</dbReference>
<protein>
    <submittedName>
        <fullName evidence="4">Calponin-homology (CH) domain-containing protein</fullName>
    </submittedName>
</protein>
<evidence type="ECO:0000259" key="2">
    <source>
        <dbReference type="PROSITE" id="PS50021"/>
    </source>
</evidence>
<dbReference type="PROSITE" id="PS50021">
    <property type="entry name" value="CH"/>
    <property type="match status" value="1"/>
</dbReference>
<sequence length="340" mass="37451">MGPRRPMPPICGASSATFLRECPDHHGRREGVIDEGTVSSSQAGRHKVAAARYGTLRADSSDAAAAEITHRETQSKHDLHNCSDRPRAKLIYHGAGKRLQIGRFRRLRTPLLRPTVGSRLPPTSATSFSRVPTGRSPSPRLIHHSSAQQFEPPATCDLRAPSLFSSRALRSPATSPDMAAGWKVWTGNSQYPEIQTTYQNGSNGDVLTSSNYGPKQDRAFRIGWIQGKRDLDHEWELMQWMAKMVGQHADSNAEFGEFLKDGTVLCKLMQKLRPGSVPRISAKSTSFAISDNINSFLRAAADYGLRPADLFELTDLTERHNIARVVSTVDALAALAQTRK</sequence>
<evidence type="ECO:0000256" key="1">
    <source>
        <dbReference type="SAM" id="MobiDB-lite"/>
    </source>
</evidence>
<dbReference type="WBParaSite" id="PSAMB.scaffold4994size12938.g25671.t1">
    <property type="protein sequence ID" value="PSAMB.scaffold4994size12938.g25671.t1"/>
    <property type="gene ID" value="PSAMB.scaffold4994size12938.g25671"/>
</dbReference>
<dbReference type="GO" id="GO:0015629">
    <property type="term" value="C:actin cytoskeleton"/>
    <property type="evidence" value="ECO:0007669"/>
    <property type="project" value="TreeGrafter"/>
</dbReference>
<evidence type="ECO:0000313" key="3">
    <source>
        <dbReference type="Proteomes" id="UP000887566"/>
    </source>
</evidence>
<dbReference type="PANTHER" id="PTHR47385">
    <property type="entry name" value="CALPONIN"/>
    <property type="match status" value="1"/>
</dbReference>
<reference evidence="4" key="1">
    <citation type="submission" date="2022-11" db="UniProtKB">
        <authorList>
            <consortium name="WormBaseParasite"/>
        </authorList>
    </citation>
    <scope>IDENTIFICATION</scope>
</reference>
<feature type="region of interest" description="Disordered" evidence="1">
    <location>
        <begin position="114"/>
        <end position="138"/>
    </location>
</feature>
<dbReference type="PRINTS" id="PR00888">
    <property type="entry name" value="SM22CALPONIN"/>
</dbReference>
<proteinExistence type="predicted"/>
<dbReference type="GO" id="GO:0007015">
    <property type="term" value="P:actin filament organization"/>
    <property type="evidence" value="ECO:0007669"/>
    <property type="project" value="TreeGrafter"/>
</dbReference>
<dbReference type="Proteomes" id="UP000887566">
    <property type="component" value="Unplaced"/>
</dbReference>
<name>A0A914WSN7_9BILA</name>
<dbReference type="SUPFAM" id="SSF47576">
    <property type="entry name" value="Calponin-homology domain, CH-domain"/>
    <property type="match status" value="1"/>
</dbReference>
<feature type="compositionally biased region" description="Polar residues" evidence="1">
    <location>
        <begin position="121"/>
        <end position="130"/>
    </location>
</feature>
<organism evidence="3 4">
    <name type="scientific">Plectus sambesii</name>
    <dbReference type="NCBI Taxonomy" id="2011161"/>
    <lineage>
        <taxon>Eukaryota</taxon>
        <taxon>Metazoa</taxon>
        <taxon>Ecdysozoa</taxon>
        <taxon>Nematoda</taxon>
        <taxon>Chromadorea</taxon>
        <taxon>Plectida</taxon>
        <taxon>Plectina</taxon>
        <taxon>Plectoidea</taxon>
        <taxon>Plectidae</taxon>
        <taxon>Plectus</taxon>
    </lineage>
</organism>
<dbReference type="SMART" id="SM00033">
    <property type="entry name" value="CH"/>
    <property type="match status" value="1"/>
</dbReference>
<dbReference type="PANTHER" id="PTHR47385:SF14">
    <property type="entry name" value="TRANSGELIN"/>
    <property type="match status" value="1"/>
</dbReference>
<dbReference type="Pfam" id="PF00307">
    <property type="entry name" value="CH"/>
    <property type="match status" value="1"/>
</dbReference>
<dbReference type="InterPro" id="IPR001715">
    <property type="entry name" value="CH_dom"/>
</dbReference>
<keyword evidence="3" id="KW-1185">Reference proteome</keyword>
<dbReference type="Gene3D" id="1.10.418.10">
    <property type="entry name" value="Calponin-like domain"/>
    <property type="match status" value="1"/>
</dbReference>
<feature type="domain" description="Calponin-homology (CH)" evidence="2">
    <location>
        <begin position="231"/>
        <end position="340"/>
    </location>
</feature>